<proteinExistence type="predicted"/>
<dbReference type="EMBL" id="AAYH02000049">
    <property type="protein sequence ID" value="EDO51725.1"/>
    <property type="molecule type" value="Genomic_DNA"/>
</dbReference>
<protein>
    <submittedName>
        <fullName evidence="1">Uncharacterized protein</fullName>
    </submittedName>
</protein>
<reference evidence="1" key="1">
    <citation type="submission" date="2007-06" db="EMBL/GenBank/DDBJ databases">
        <authorList>
            <person name="Fulton L."/>
            <person name="Clifton S."/>
            <person name="Fulton B."/>
            <person name="Xu J."/>
            <person name="Minx P."/>
            <person name="Pepin K.H."/>
            <person name="Johnson M."/>
            <person name="Thiruvilangam P."/>
            <person name="Bhonagiri V."/>
            <person name="Nash W.E."/>
            <person name="Mardis E.R."/>
            <person name="Wilson R.K."/>
        </authorList>
    </citation>
    <scope>NUCLEOTIDE SEQUENCE [LARGE SCALE GENOMIC DNA]</scope>
    <source>
        <strain evidence="1">ATCC 8492</strain>
    </source>
</reference>
<accession>A0ABC9N4T2</accession>
<gene>
    <name evidence="1" type="ORF">BACUNI_04273</name>
</gene>
<comment type="caution">
    <text evidence="1">The sequence shown here is derived from an EMBL/GenBank/DDBJ whole genome shotgun (WGS) entry which is preliminary data.</text>
</comment>
<sequence length="46" mass="5395">MVDEQNVCREVKYRQIAVTHRLVDVNESRFIRSCSFVSVCFPQSAF</sequence>
<name>A0ABC9N4T2_BACUC</name>
<evidence type="ECO:0000313" key="1">
    <source>
        <dbReference type="EMBL" id="EDO51725.1"/>
    </source>
</evidence>
<keyword evidence="2" id="KW-1185">Reference proteome</keyword>
<organism evidence="1 2">
    <name type="scientific">Bacteroides uniformis (strain ATCC 8492 / DSM 6597 / CCUG 4942 / CIP 103695 / JCM 5828 / KCTC 5204 / NCTC 13054 / VPI 0061)</name>
    <dbReference type="NCBI Taxonomy" id="411479"/>
    <lineage>
        <taxon>Bacteria</taxon>
        <taxon>Pseudomonadati</taxon>
        <taxon>Bacteroidota</taxon>
        <taxon>Bacteroidia</taxon>
        <taxon>Bacteroidales</taxon>
        <taxon>Bacteroidaceae</taxon>
        <taxon>Bacteroides</taxon>
    </lineage>
</organism>
<evidence type="ECO:0000313" key="2">
    <source>
        <dbReference type="Proteomes" id="UP000004110"/>
    </source>
</evidence>
<reference evidence="1" key="2">
    <citation type="submission" date="2013-11" db="EMBL/GenBank/DDBJ databases">
        <title>Draft genome sequence of Bacteroides uniformis (ATCC 8492).</title>
        <authorList>
            <person name="Sudarsanam P."/>
            <person name="Ley R."/>
            <person name="Guruge J."/>
            <person name="Turnbaugh P.J."/>
            <person name="Mahowald M."/>
            <person name="Liep D."/>
            <person name="Gordon J."/>
        </authorList>
    </citation>
    <scope>NUCLEOTIDE SEQUENCE</scope>
    <source>
        <strain evidence="1">ATCC 8492</strain>
    </source>
</reference>
<dbReference type="AlphaFoldDB" id="A0ABC9N4T2"/>
<dbReference type="Proteomes" id="UP000004110">
    <property type="component" value="Unassembled WGS sequence"/>
</dbReference>